<dbReference type="AlphaFoldDB" id="A0AAE3DDL5"/>
<reference evidence="1" key="1">
    <citation type="submission" date="2021-10" db="EMBL/GenBank/DDBJ databases">
        <title>Anaerobic single-cell dispensing facilitates the cultivation of human gut bacteria.</title>
        <authorList>
            <person name="Afrizal A."/>
        </authorList>
    </citation>
    <scope>NUCLEOTIDE SEQUENCE</scope>
    <source>
        <strain evidence="1">CLA-AA-H272</strain>
    </source>
</reference>
<evidence type="ECO:0000313" key="1">
    <source>
        <dbReference type="EMBL" id="MCC2130158.1"/>
    </source>
</evidence>
<dbReference type="RefSeq" id="WP_302929379.1">
    <property type="nucleotide sequence ID" value="NZ_JAJEPW010000037.1"/>
</dbReference>
<dbReference type="EMBL" id="JAJEPW010000037">
    <property type="protein sequence ID" value="MCC2130158.1"/>
    <property type="molecule type" value="Genomic_DNA"/>
</dbReference>
<evidence type="ECO:0000313" key="2">
    <source>
        <dbReference type="Proteomes" id="UP001199319"/>
    </source>
</evidence>
<gene>
    <name evidence="1" type="ORF">LKD37_11665</name>
</gene>
<organism evidence="1 2">
    <name type="scientific">Brotocaccenecus cirricatena</name>
    <dbReference type="NCBI Taxonomy" id="3064195"/>
    <lineage>
        <taxon>Bacteria</taxon>
        <taxon>Bacillati</taxon>
        <taxon>Bacillota</taxon>
        <taxon>Clostridia</taxon>
        <taxon>Eubacteriales</taxon>
        <taxon>Oscillospiraceae</taxon>
        <taxon>Brotocaccenecus</taxon>
    </lineage>
</organism>
<protein>
    <submittedName>
        <fullName evidence="1">Uncharacterized protein</fullName>
    </submittedName>
</protein>
<keyword evidence="2" id="KW-1185">Reference proteome</keyword>
<comment type="caution">
    <text evidence="1">The sequence shown here is derived from an EMBL/GenBank/DDBJ whole genome shotgun (WGS) entry which is preliminary data.</text>
</comment>
<proteinExistence type="predicted"/>
<dbReference type="Proteomes" id="UP001199319">
    <property type="component" value="Unassembled WGS sequence"/>
</dbReference>
<accession>A0AAE3DDL5</accession>
<name>A0AAE3DDL5_9FIRM</name>
<sequence length="60" mass="6649">MHKRKQWIVAAGLALCGLLLAALTLGRPRDVPETSRDSAPWPVVRVVPAWNGLQAERNVY</sequence>